<feature type="region of interest" description="Disordered" evidence="1">
    <location>
        <begin position="432"/>
        <end position="542"/>
    </location>
</feature>
<dbReference type="InterPro" id="IPR050357">
    <property type="entry name" value="Arrestin_domain-protein"/>
</dbReference>
<evidence type="ECO:0000313" key="4">
    <source>
        <dbReference type="Proteomes" id="UP000827724"/>
    </source>
</evidence>
<dbReference type="PANTHER" id="PTHR11188:SF166">
    <property type="entry name" value="ARRESTIN (OR S-ANTIGEN), N-TERMINAL DOMAIN PROTEIN (AFU_ORTHOLOGUE AFUA_7G02050)"/>
    <property type="match status" value="1"/>
</dbReference>
<proteinExistence type="predicted"/>
<feature type="region of interest" description="Disordered" evidence="1">
    <location>
        <begin position="226"/>
        <end position="269"/>
    </location>
</feature>
<feature type="compositionally biased region" description="Pro residues" evidence="1">
    <location>
        <begin position="462"/>
        <end position="492"/>
    </location>
</feature>
<dbReference type="InterPro" id="IPR014752">
    <property type="entry name" value="Arrestin-like_C"/>
</dbReference>
<feature type="domain" description="Arrestin-like N-terminal" evidence="2">
    <location>
        <begin position="4"/>
        <end position="122"/>
    </location>
</feature>
<sequence length="542" mass="59638">MSIKIALDNQPEFYTNLDALSGKVILTLPRSEQIGTIVVKLEGESGTALQVPRNYAYESVPPPGPPGSIVSENHKILYKLVKVFPDDYYESSSSPYGAYPLDAGQHQFPFKFKLPINNACSNPQAMARIGGLGGVGGYGPGGGLFGLGGVRVMDGSKQLFLRHVTATLPPSLTGFPMQAEIRYYIKVTVQRPGLLKENWRYQIGFKFLPIEPPRPPITGQEAFARRPFSFQPRTQGQKKRSSIFGSRKANEALANDGRDSPTPPSVEISARLPHPSILTCNQPIPLRLIAKKLLDSSEQIHLISFQMDLIGVTEIRSHGLFHHKTNRWVVVSYMDLNIPLCAPGDEVGRELTLPDELWRNKPLPNTVAPSFNTCNLSRRYEIELKLGVCWGDPRAYKDPLLQPQTIFLPLHFSKVSVFSGITPPAELLEAARNTRPGEVTISRPPRLPPRTSVAEANIPGPSARPPQRPSQPAMPPRPPQDPLYPPQLPPGDIPAYEDVPPPSYDEAMAENLSGPFDGLRPRPAYSGVTNENAPSEMPPEKS</sequence>
<dbReference type="GO" id="GO:0070086">
    <property type="term" value="P:ubiquitin-dependent endocytosis"/>
    <property type="evidence" value="ECO:0007669"/>
    <property type="project" value="TreeGrafter"/>
</dbReference>
<evidence type="ECO:0000313" key="3">
    <source>
        <dbReference type="EMBL" id="KAH6604851.1"/>
    </source>
</evidence>
<name>A0A9P8TRW3_9HYPO</name>
<evidence type="ECO:0000256" key="1">
    <source>
        <dbReference type="SAM" id="MobiDB-lite"/>
    </source>
</evidence>
<accession>A0A9P8TRW3</accession>
<dbReference type="InterPro" id="IPR011021">
    <property type="entry name" value="Arrestin-like_N"/>
</dbReference>
<evidence type="ECO:0000259" key="2">
    <source>
        <dbReference type="Pfam" id="PF00339"/>
    </source>
</evidence>
<dbReference type="GO" id="GO:0005886">
    <property type="term" value="C:plasma membrane"/>
    <property type="evidence" value="ECO:0007669"/>
    <property type="project" value="TreeGrafter"/>
</dbReference>
<dbReference type="PANTHER" id="PTHR11188">
    <property type="entry name" value="ARRESTIN DOMAIN CONTAINING PROTEIN"/>
    <property type="match status" value="1"/>
</dbReference>
<reference evidence="3" key="1">
    <citation type="submission" date="2021-08" db="EMBL/GenBank/DDBJ databases">
        <title>Chromosome-Level Trichoderma cornu-damae using Hi-C Data.</title>
        <authorList>
            <person name="Kim C.S."/>
        </authorList>
    </citation>
    <scope>NUCLEOTIDE SEQUENCE</scope>
    <source>
        <strain evidence="3">KA19-0412C</strain>
    </source>
</reference>
<dbReference type="Proteomes" id="UP000827724">
    <property type="component" value="Unassembled WGS sequence"/>
</dbReference>
<dbReference type="EMBL" id="JAIWOZ010000005">
    <property type="protein sequence ID" value="KAH6604851.1"/>
    <property type="molecule type" value="Genomic_DNA"/>
</dbReference>
<organism evidence="3 4">
    <name type="scientific">Trichoderma cornu-damae</name>
    <dbReference type="NCBI Taxonomy" id="654480"/>
    <lineage>
        <taxon>Eukaryota</taxon>
        <taxon>Fungi</taxon>
        <taxon>Dikarya</taxon>
        <taxon>Ascomycota</taxon>
        <taxon>Pezizomycotina</taxon>
        <taxon>Sordariomycetes</taxon>
        <taxon>Hypocreomycetidae</taxon>
        <taxon>Hypocreales</taxon>
        <taxon>Hypocreaceae</taxon>
        <taxon>Trichoderma</taxon>
    </lineage>
</organism>
<dbReference type="GO" id="GO:0030674">
    <property type="term" value="F:protein-macromolecule adaptor activity"/>
    <property type="evidence" value="ECO:0007669"/>
    <property type="project" value="TreeGrafter"/>
</dbReference>
<keyword evidence="4" id="KW-1185">Reference proteome</keyword>
<dbReference type="Gene3D" id="2.60.40.640">
    <property type="match status" value="1"/>
</dbReference>
<dbReference type="AlphaFoldDB" id="A0A9P8TRW3"/>
<dbReference type="CDD" id="cd22952">
    <property type="entry name" value="ART10-like"/>
    <property type="match status" value="1"/>
</dbReference>
<protein>
    <submittedName>
        <fullName evidence="3">Arrestin domain-containing</fullName>
    </submittedName>
</protein>
<dbReference type="OrthoDB" id="3365616at2759"/>
<dbReference type="GO" id="GO:0005829">
    <property type="term" value="C:cytosol"/>
    <property type="evidence" value="ECO:0007669"/>
    <property type="project" value="TreeGrafter"/>
</dbReference>
<comment type="caution">
    <text evidence="3">The sequence shown here is derived from an EMBL/GenBank/DDBJ whole genome shotgun (WGS) entry which is preliminary data.</text>
</comment>
<dbReference type="Pfam" id="PF00339">
    <property type="entry name" value="Arrestin_N"/>
    <property type="match status" value="1"/>
</dbReference>
<dbReference type="GO" id="GO:0031625">
    <property type="term" value="F:ubiquitin protein ligase binding"/>
    <property type="evidence" value="ECO:0007669"/>
    <property type="project" value="TreeGrafter"/>
</dbReference>
<gene>
    <name evidence="3" type="ORF">Trco_006558</name>
</gene>